<accession>A0ABV7AED5</accession>
<keyword evidence="2" id="KW-1185">Reference proteome</keyword>
<sequence>MQTPTDTYVDDATYAALRAALLSLITDPPHDADTAIVSTLGETGGIWPRSVMYDVEGA</sequence>
<organism evidence="1 2">
    <name type="scientific">Acidimangrovimonas pyrenivorans</name>
    <dbReference type="NCBI Taxonomy" id="2030798"/>
    <lineage>
        <taxon>Bacteria</taxon>
        <taxon>Pseudomonadati</taxon>
        <taxon>Pseudomonadota</taxon>
        <taxon>Alphaproteobacteria</taxon>
        <taxon>Rhodobacterales</taxon>
        <taxon>Paracoccaceae</taxon>
        <taxon>Acidimangrovimonas</taxon>
    </lineage>
</organism>
<reference evidence="2" key="1">
    <citation type="journal article" date="2019" name="Int. J. Syst. Evol. Microbiol.">
        <title>The Global Catalogue of Microorganisms (GCM) 10K type strain sequencing project: providing services to taxonomists for standard genome sequencing and annotation.</title>
        <authorList>
            <consortium name="The Broad Institute Genomics Platform"/>
            <consortium name="The Broad Institute Genome Sequencing Center for Infectious Disease"/>
            <person name="Wu L."/>
            <person name="Ma J."/>
        </authorList>
    </citation>
    <scope>NUCLEOTIDE SEQUENCE [LARGE SCALE GENOMIC DNA]</scope>
    <source>
        <strain evidence="2">KCTC 62192</strain>
    </source>
</reference>
<proteinExistence type="predicted"/>
<evidence type="ECO:0000313" key="2">
    <source>
        <dbReference type="Proteomes" id="UP001595443"/>
    </source>
</evidence>
<evidence type="ECO:0000313" key="1">
    <source>
        <dbReference type="EMBL" id="MFC2967709.1"/>
    </source>
</evidence>
<name>A0ABV7AED5_9RHOB</name>
<comment type="caution">
    <text evidence="1">The sequence shown here is derived from an EMBL/GenBank/DDBJ whole genome shotgun (WGS) entry which is preliminary data.</text>
</comment>
<dbReference type="EMBL" id="JBHRSK010000004">
    <property type="protein sequence ID" value="MFC2967709.1"/>
    <property type="molecule type" value="Genomic_DNA"/>
</dbReference>
<dbReference type="Proteomes" id="UP001595443">
    <property type="component" value="Unassembled WGS sequence"/>
</dbReference>
<gene>
    <name evidence="1" type="ORF">ACFOES_06360</name>
</gene>
<protein>
    <submittedName>
        <fullName evidence="1">Uncharacterized protein</fullName>
    </submittedName>
</protein>
<dbReference type="RefSeq" id="WP_377832357.1">
    <property type="nucleotide sequence ID" value="NZ_JBHRSK010000004.1"/>
</dbReference>